<evidence type="ECO:0000256" key="4">
    <source>
        <dbReference type="ARBA" id="ARBA00023136"/>
    </source>
</evidence>
<dbReference type="AlphaFoldDB" id="A0A2T4GTS2"/>
<evidence type="ECO:0000313" key="9">
    <source>
        <dbReference type="EMBL" id="PTD06955.1"/>
    </source>
</evidence>
<evidence type="ECO:0000256" key="1">
    <source>
        <dbReference type="ARBA" id="ARBA00004141"/>
    </source>
</evidence>
<feature type="transmembrane region" description="Helical" evidence="7">
    <location>
        <begin position="181"/>
        <end position="205"/>
    </location>
</feature>
<feature type="transmembrane region" description="Helical" evidence="7">
    <location>
        <begin position="52"/>
        <end position="79"/>
    </location>
</feature>
<dbReference type="OrthoDB" id="2428527at2759"/>
<name>A0A2T4GTS2_FUSCU</name>
<reference evidence="9 10" key="1">
    <citation type="submission" date="2018-02" db="EMBL/GenBank/DDBJ databases">
        <title>Fusarium culmorum secondary metabolites in fungal-bacterial-plant interactions.</title>
        <authorList>
            <person name="Schmidt R."/>
        </authorList>
    </citation>
    <scope>NUCLEOTIDE SEQUENCE [LARGE SCALE GENOMIC DNA]</scope>
    <source>
        <strain evidence="9 10">PV</strain>
    </source>
</reference>
<dbReference type="InterPro" id="IPR020846">
    <property type="entry name" value="MFS_dom"/>
</dbReference>
<feature type="transmembrane region" description="Helical" evidence="7">
    <location>
        <begin position="357"/>
        <end position="381"/>
    </location>
</feature>
<keyword evidence="4 7" id="KW-0472">Membrane</keyword>
<keyword evidence="10" id="KW-1185">Reference proteome</keyword>
<comment type="subcellular location">
    <subcellularLocation>
        <location evidence="1">Membrane</location>
        <topology evidence="1">Multi-pass membrane protein</topology>
    </subcellularLocation>
</comment>
<dbReference type="PANTHER" id="PTHR42718">
    <property type="entry name" value="MAJOR FACILITATOR SUPERFAMILY MULTIDRUG TRANSPORTER MFSC"/>
    <property type="match status" value="1"/>
</dbReference>
<evidence type="ECO:0000256" key="7">
    <source>
        <dbReference type="SAM" id="Phobius"/>
    </source>
</evidence>
<comment type="caution">
    <text evidence="9">The sequence shown here is derived from an EMBL/GenBank/DDBJ whole genome shotgun (WGS) entry which is preliminary data.</text>
</comment>
<feature type="transmembrane region" description="Helical" evidence="7">
    <location>
        <begin position="91"/>
        <end position="109"/>
    </location>
</feature>
<dbReference type="Pfam" id="PF07690">
    <property type="entry name" value="MFS_1"/>
    <property type="match status" value="1"/>
</dbReference>
<dbReference type="PANTHER" id="PTHR42718:SF1">
    <property type="entry name" value="LOW AFFINITY AMMONIUM TRANSPORTER"/>
    <property type="match status" value="1"/>
</dbReference>
<organism evidence="9 10">
    <name type="scientific">Fusarium culmorum</name>
    <dbReference type="NCBI Taxonomy" id="5516"/>
    <lineage>
        <taxon>Eukaryota</taxon>
        <taxon>Fungi</taxon>
        <taxon>Dikarya</taxon>
        <taxon>Ascomycota</taxon>
        <taxon>Pezizomycotina</taxon>
        <taxon>Sordariomycetes</taxon>
        <taxon>Hypocreomycetidae</taxon>
        <taxon>Hypocreales</taxon>
        <taxon>Nectriaceae</taxon>
        <taxon>Fusarium</taxon>
    </lineage>
</organism>
<feature type="transmembrane region" description="Helical" evidence="7">
    <location>
        <begin position="286"/>
        <end position="304"/>
    </location>
</feature>
<feature type="transmembrane region" description="Helical" evidence="7">
    <location>
        <begin position="413"/>
        <end position="439"/>
    </location>
</feature>
<feature type="region of interest" description="Disordered" evidence="6">
    <location>
        <begin position="1"/>
        <end position="36"/>
    </location>
</feature>
<accession>A0A2T4GTS2</accession>
<feature type="transmembrane region" description="Helical" evidence="7">
    <location>
        <begin position="148"/>
        <end position="169"/>
    </location>
</feature>
<dbReference type="Gene3D" id="1.20.1250.20">
    <property type="entry name" value="MFS general substrate transporter like domains"/>
    <property type="match status" value="2"/>
</dbReference>
<proteinExistence type="predicted"/>
<evidence type="ECO:0000256" key="6">
    <source>
        <dbReference type="SAM" id="MobiDB-lite"/>
    </source>
</evidence>
<evidence type="ECO:0000256" key="3">
    <source>
        <dbReference type="ARBA" id="ARBA00022989"/>
    </source>
</evidence>
<evidence type="ECO:0000256" key="5">
    <source>
        <dbReference type="ARBA" id="ARBA00023180"/>
    </source>
</evidence>
<dbReference type="GO" id="GO:0016020">
    <property type="term" value="C:membrane"/>
    <property type="evidence" value="ECO:0007669"/>
    <property type="project" value="UniProtKB-SubCell"/>
</dbReference>
<protein>
    <submittedName>
        <fullName evidence="9">Drug resistance protein</fullName>
    </submittedName>
</protein>
<dbReference type="CDD" id="cd17476">
    <property type="entry name" value="MFS_Amf1_MDR_like"/>
    <property type="match status" value="1"/>
</dbReference>
<keyword evidence="3 7" id="KW-1133">Transmembrane helix</keyword>
<dbReference type="EMBL" id="PVEM01000006">
    <property type="protein sequence ID" value="PTD06955.1"/>
    <property type="molecule type" value="Genomic_DNA"/>
</dbReference>
<feature type="compositionally biased region" description="Basic and acidic residues" evidence="6">
    <location>
        <begin position="1"/>
        <end position="20"/>
    </location>
</feature>
<sequence length="525" mass="56747">MTMEAEKEQGLMPGSERDASDDNTLTGRDEEELSRTKTSASIADSFSLPREILFIAIICMAQFMTQGALGNCLNIIHVIGDSFGLKNPAELSWLIAGYSLTVGTFILFAGRLGDIFGYKRMFVIGFVWFAVWSMVCGLASYSNHVLFVFARVFQGIGPALAMPNGLAILGASYNPGAKKAIAFALFGACAPGGAVFGSAFAGLFVLGDPSWWPWAFYSFAIGLLLIALLASFIIPDPPHKLSSADLSWGEILGQLDLPGAVTGITALVLFNFAWNQAPIDGWDKPWVIVTLIAGVLMVPVFFYVELRVASHPLIPFDALTSDVAYILACIVCGWATFGIWVYYTWQFFQMVRGASPILSSAWMSPVAISGACASMTTAWLLHVSHPALVMLLAMGAFTTGTILMMTAPVEQSYWYQTFFGLIVMTFGMDMSFPAATLILSNSVKKEHQGIAASLVSTIVNYSISLGLGFAATVEVNINKGGESQADLLKGYRAAFYMGVGFSGSGFAISIVYFIKSMWRKKKVEQ</sequence>
<gene>
    <name evidence="9" type="ORF">FCULG_00006262</name>
</gene>
<feature type="transmembrane region" description="Helical" evidence="7">
    <location>
        <begin position="121"/>
        <end position="142"/>
    </location>
</feature>
<feature type="transmembrane region" description="Helical" evidence="7">
    <location>
        <begin position="211"/>
        <end position="234"/>
    </location>
</feature>
<evidence type="ECO:0000313" key="10">
    <source>
        <dbReference type="Proteomes" id="UP000241587"/>
    </source>
</evidence>
<evidence type="ECO:0000259" key="8">
    <source>
        <dbReference type="PROSITE" id="PS50850"/>
    </source>
</evidence>
<evidence type="ECO:0000256" key="2">
    <source>
        <dbReference type="ARBA" id="ARBA00022692"/>
    </source>
</evidence>
<dbReference type="OMA" id="PMWFFLN"/>
<dbReference type="SUPFAM" id="SSF103473">
    <property type="entry name" value="MFS general substrate transporter"/>
    <property type="match status" value="1"/>
</dbReference>
<keyword evidence="2 7" id="KW-0812">Transmembrane</keyword>
<feature type="transmembrane region" description="Helical" evidence="7">
    <location>
        <begin position="451"/>
        <end position="473"/>
    </location>
</feature>
<feature type="transmembrane region" description="Helical" evidence="7">
    <location>
        <begin position="324"/>
        <end position="345"/>
    </location>
</feature>
<dbReference type="InterPro" id="IPR036259">
    <property type="entry name" value="MFS_trans_sf"/>
</dbReference>
<dbReference type="InterPro" id="IPR011701">
    <property type="entry name" value="MFS"/>
</dbReference>
<dbReference type="PROSITE" id="PS50850">
    <property type="entry name" value="MFS"/>
    <property type="match status" value="1"/>
</dbReference>
<dbReference type="Proteomes" id="UP000241587">
    <property type="component" value="Unassembled WGS sequence"/>
</dbReference>
<feature type="transmembrane region" description="Helical" evidence="7">
    <location>
        <begin position="493"/>
        <end position="514"/>
    </location>
</feature>
<dbReference type="GO" id="GO:0022857">
    <property type="term" value="F:transmembrane transporter activity"/>
    <property type="evidence" value="ECO:0007669"/>
    <property type="project" value="InterPro"/>
</dbReference>
<feature type="transmembrane region" description="Helical" evidence="7">
    <location>
        <begin position="388"/>
        <end position="407"/>
    </location>
</feature>
<feature type="domain" description="Major facilitator superfamily (MFS) profile" evidence="8">
    <location>
        <begin position="51"/>
        <end position="517"/>
    </location>
</feature>
<keyword evidence="5" id="KW-0325">Glycoprotein</keyword>
<feature type="transmembrane region" description="Helical" evidence="7">
    <location>
        <begin position="255"/>
        <end position="274"/>
    </location>
</feature>